<feature type="compositionally biased region" description="Polar residues" evidence="1">
    <location>
        <begin position="58"/>
        <end position="73"/>
    </location>
</feature>
<feature type="compositionally biased region" description="Basic residues" evidence="1">
    <location>
        <begin position="21"/>
        <end position="31"/>
    </location>
</feature>
<proteinExistence type="predicted"/>
<feature type="region of interest" description="Disordered" evidence="1">
    <location>
        <begin position="1"/>
        <end position="89"/>
    </location>
</feature>
<comment type="caution">
    <text evidence="2">The sequence shown here is derived from an EMBL/GenBank/DDBJ whole genome shotgun (WGS) entry which is preliminary data.</text>
</comment>
<sequence length="89" mass="10007">MQKVPSYSQPDVGRSQERGPRQRHLGWRRIPRTTADEANTDLSGQPQVTIPEDGMMQVQAQENHSQSSSTMLLTTEHGRRDESVMSADT</sequence>
<organism evidence="2 3">
    <name type="scientific">Pleurodeles waltl</name>
    <name type="common">Iberian ribbed newt</name>
    <dbReference type="NCBI Taxonomy" id="8319"/>
    <lineage>
        <taxon>Eukaryota</taxon>
        <taxon>Metazoa</taxon>
        <taxon>Chordata</taxon>
        <taxon>Craniata</taxon>
        <taxon>Vertebrata</taxon>
        <taxon>Euteleostomi</taxon>
        <taxon>Amphibia</taxon>
        <taxon>Batrachia</taxon>
        <taxon>Caudata</taxon>
        <taxon>Salamandroidea</taxon>
        <taxon>Salamandridae</taxon>
        <taxon>Pleurodelinae</taxon>
        <taxon>Pleurodeles</taxon>
    </lineage>
</organism>
<dbReference type="EMBL" id="JANPWB010000012">
    <property type="protein sequence ID" value="KAJ1114100.1"/>
    <property type="molecule type" value="Genomic_DNA"/>
</dbReference>
<dbReference type="AlphaFoldDB" id="A0AAV7NGV2"/>
<evidence type="ECO:0000313" key="2">
    <source>
        <dbReference type="EMBL" id="KAJ1114100.1"/>
    </source>
</evidence>
<keyword evidence="3" id="KW-1185">Reference proteome</keyword>
<name>A0AAV7NGV2_PLEWA</name>
<dbReference type="Proteomes" id="UP001066276">
    <property type="component" value="Chromosome 8"/>
</dbReference>
<gene>
    <name evidence="2" type="ORF">NDU88_002339</name>
</gene>
<protein>
    <submittedName>
        <fullName evidence="2">Uncharacterized protein</fullName>
    </submittedName>
</protein>
<evidence type="ECO:0000256" key="1">
    <source>
        <dbReference type="SAM" id="MobiDB-lite"/>
    </source>
</evidence>
<accession>A0AAV7NGV2</accession>
<feature type="compositionally biased region" description="Polar residues" evidence="1">
    <location>
        <begin position="36"/>
        <end position="48"/>
    </location>
</feature>
<reference evidence="2" key="1">
    <citation type="journal article" date="2022" name="bioRxiv">
        <title>Sequencing and chromosome-scale assembly of the giantPleurodeles waltlgenome.</title>
        <authorList>
            <person name="Brown T."/>
            <person name="Elewa A."/>
            <person name="Iarovenko S."/>
            <person name="Subramanian E."/>
            <person name="Araus A.J."/>
            <person name="Petzold A."/>
            <person name="Susuki M."/>
            <person name="Suzuki K.-i.T."/>
            <person name="Hayashi T."/>
            <person name="Toyoda A."/>
            <person name="Oliveira C."/>
            <person name="Osipova E."/>
            <person name="Leigh N.D."/>
            <person name="Simon A."/>
            <person name="Yun M.H."/>
        </authorList>
    </citation>
    <scope>NUCLEOTIDE SEQUENCE</scope>
    <source>
        <strain evidence="2">20211129_DDA</strain>
        <tissue evidence="2">Liver</tissue>
    </source>
</reference>
<evidence type="ECO:0000313" key="3">
    <source>
        <dbReference type="Proteomes" id="UP001066276"/>
    </source>
</evidence>